<feature type="transmembrane region" description="Helical" evidence="6">
    <location>
        <begin position="56"/>
        <end position="78"/>
    </location>
</feature>
<feature type="domain" description="Peptidase S54 rhomboid" evidence="7">
    <location>
        <begin position="117"/>
        <end position="257"/>
    </location>
</feature>
<evidence type="ECO:0000313" key="9">
    <source>
        <dbReference type="Proteomes" id="UP001165122"/>
    </source>
</evidence>
<proteinExistence type="inferred from homology"/>
<evidence type="ECO:0000259" key="7">
    <source>
        <dbReference type="Pfam" id="PF01694"/>
    </source>
</evidence>
<evidence type="ECO:0000256" key="3">
    <source>
        <dbReference type="ARBA" id="ARBA00022692"/>
    </source>
</evidence>
<feature type="transmembrane region" description="Helical" evidence="6">
    <location>
        <begin position="211"/>
        <end position="229"/>
    </location>
</feature>
<feature type="transmembrane region" description="Helical" evidence="6">
    <location>
        <begin position="158"/>
        <end position="176"/>
    </location>
</feature>
<evidence type="ECO:0000256" key="1">
    <source>
        <dbReference type="ARBA" id="ARBA00004141"/>
    </source>
</evidence>
<dbReference type="EMBL" id="BRXW01000144">
    <property type="protein sequence ID" value="GMI10005.1"/>
    <property type="molecule type" value="Genomic_DNA"/>
</dbReference>
<evidence type="ECO:0000256" key="5">
    <source>
        <dbReference type="ARBA" id="ARBA00023136"/>
    </source>
</evidence>
<sequence>MPAPRKLRSSDGNGAYTLSFDHDNDETQTKVSALTMKSALPFSMYENPDYLTQPTVIPWFTIIITVAQLCLYIGYLFVTNDFQFSASDASTYNAIGGPSSMWLMSVSPFSECDNLHAELWRYISYIMIHGNLAHLLTNMFMQCILGTSLESVHGFWRVALLYVTAGIAGGLNVTMFTPNLTVVGASGAIYGLIGVCTANLVLNWEEMPLRWYRMAVLVFFVANEGAMYYYSYDPFTSYCAHAGGFAFGLLFSFPILKNLRVTCCERGLNFICLLLACSICFVWFSWYLAHPIPSAAIINERKDTCCTNILRYGLPLDGSVNGDYQCVTYEKDSATLLGLDDGVLYQVDANARAGEEWVDVSTM</sequence>
<dbReference type="InterPro" id="IPR051739">
    <property type="entry name" value="Rhomboid_IM_Serine_Proteases"/>
</dbReference>
<comment type="caution">
    <text evidence="8">The sequence shown here is derived from an EMBL/GenBank/DDBJ whole genome shotgun (WGS) entry which is preliminary data.</text>
</comment>
<dbReference type="AlphaFoldDB" id="A0A9W7FD59"/>
<feature type="transmembrane region" description="Helical" evidence="6">
    <location>
        <begin position="122"/>
        <end position="146"/>
    </location>
</feature>
<protein>
    <recommendedName>
        <fullName evidence="7">Peptidase S54 rhomboid domain-containing protein</fullName>
    </recommendedName>
</protein>
<gene>
    <name evidence="8" type="ORF">TrLO_g15338</name>
</gene>
<dbReference type="OrthoDB" id="193216at2759"/>
<dbReference type="PANTHER" id="PTHR45840:SF2">
    <property type="entry name" value="PROTEIN RHOMBOID-RELATED"/>
    <property type="match status" value="1"/>
</dbReference>
<keyword evidence="4 6" id="KW-1133">Transmembrane helix</keyword>
<name>A0A9W7FD59_9STRA</name>
<organism evidence="8 9">
    <name type="scientific">Triparma laevis f. longispina</name>
    <dbReference type="NCBI Taxonomy" id="1714387"/>
    <lineage>
        <taxon>Eukaryota</taxon>
        <taxon>Sar</taxon>
        <taxon>Stramenopiles</taxon>
        <taxon>Ochrophyta</taxon>
        <taxon>Bolidophyceae</taxon>
        <taxon>Parmales</taxon>
        <taxon>Triparmaceae</taxon>
        <taxon>Triparma</taxon>
    </lineage>
</organism>
<evidence type="ECO:0000256" key="6">
    <source>
        <dbReference type="SAM" id="Phobius"/>
    </source>
</evidence>
<comment type="subcellular location">
    <subcellularLocation>
        <location evidence="1">Membrane</location>
        <topology evidence="1">Multi-pass membrane protein</topology>
    </subcellularLocation>
</comment>
<dbReference type="InterPro" id="IPR022764">
    <property type="entry name" value="Peptidase_S54_rhomboid_dom"/>
</dbReference>
<keyword evidence="9" id="KW-1185">Reference proteome</keyword>
<dbReference type="SUPFAM" id="SSF144091">
    <property type="entry name" value="Rhomboid-like"/>
    <property type="match status" value="1"/>
</dbReference>
<dbReference type="PANTHER" id="PTHR45840">
    <property type="entry name" value="RHOMBOID-RELATED PROTEIN"/>
    <property type="match status" value="1"/>
</dbReference>
<reference evidence="9" key="1">
    <citation type="journal article" date="2023" name="Commun. Biol.">
        <title>Genome analysis of Parmales, the sister group of diatoms, reveals the evolutionary specialization of diatoms from phago-mixotrophs to photoautotrophs.</title>
        <authorList>
            <person name="Ban H."/>
            <person name="Sato S."/>
            <person name="Yoshikawa S."/>
            <person name="Yamada K."/>
            <person name="Nakamura Y."/>
            <person name="Ichinomiya M."/>
            <person name="Sato N."/>
            <person name="Blanc-Mathieu R."/>
            <person name="Endo H."/>
            <person name="Kuwata A."/>
            <person name="Ogata H."/>
        </authorList>
    </citation>
    <scope>NUCLEOTIDE SEQUENCE [LARGE SCALE GENOMIC DNA]</scope>
    <source>
        <strain evidence="9">NIES 3700</strain>
    </source>
</reference>
<keyword evidence="3 6" id="KW-0812">Transmembrane</keyword>
<dbReference type="GO" id="GO:0004252">
    <property type="term" value="F:serine-type endopeptidase activity"/>
    <property type="evidence" value="ECO:0007669"/>
    <property type="project" value="InterPro"/>
</dbReference>
<feature type="transmembrane region" description="Helical" evidence="6">
    <location>
        <begin position="235"/>
        <end position="256"/>
    </location>
</feature>
<evidence type="ECO:0000313" key="8">
    <source>
        <dbReference type="EMBL" id="GMI10005.1"/>
    </source>
</evidence>
<dbReference type="Gene3D" id="1.20.1540.10">
    <property type="entry name" value="Rhomboid-like"/>
    <property type="match status" value="1"/>
</dbReference>
<feature type="transmembrane region" description="Helical" evidence="6">
    <location>
        <begin position="268"/>
        <end position="289"/>
    </location>
</feature>
<comment type="similarity">
    <text evidence="2">Belongs to the peptidase S54 family.</text>
</comment>
<keyword evidence="5 6" id="KW-0472">Membrane</keyword>
<dbReference type="Proteomes" id="UP001165122">
    <property type="component" value="Unassembled WGS sequence"/>
</dbReference>
<evidence type="ECO:0000256" key="4">
    <source>
        <dbReference type="ARBA" id="ARBA00022989"/>
    </source>
</evidence>
<accession>A0A9W7FD59</accession>
<dbReference type="Pfam" id="PF01694">
    <property type="entry name" value="Rhomboid"/>
    <property type="match status" value="1"/>
</dbReference>
<dbReference type="GO" id="GO:0016020">
    <property type="term" value="C:membrane"/>
    <property type="evidence" value="ECO:0007669"/>
    <property type="project" value="UniProtKB-SubCell"/>
</dbReference>
<evidence type="ECO:0000256" key="2">
    <source>
        <dbReference type="ARBA" id="ARBA00009045"/>
    </source>
</evidence>
<feature type="transmembrane region" description="Helical" evidence="6">
    <location>
        <begin position="182"/>
        <end position="204"/>
    </location>
</feature>
<dbReference type="InterPro" id="IPR035952">
    <property type="entry name" value="Rhomboid-like_sf"/>
</dbReference>